<name>A0A9W9YPU3_9CNID</name>
<comment type="caution">
    <text evidence="2">The sequence shown here is derived from an EMBL/GenBank/DDBJ whole genome shotgun (WGS) entry which is preliminary data.</text>
</comment>
<sequence length="183" mass="20437">MIQQLRRNQELITKAITQVTANLKVLKLIMLMMPHASKKIMVTMIVTEEYEGNIEDFLTDVEAFPIVETILETDSSESELEDSTSGSDSEDSDDERMLGSDIPDISASLLSGEQHDLHEIIADSPPLHSSSSCTLFEALVHLLDWFSSHPSISKEAFSKNLQLWHSILPEGNSLPTSYRAAYK</sequence>
<dbReference type="OrthoDB" id="10593394at2759"/>
<evidence type="ECO:0000256" key="1">
    <source>
        <dbReference type="SAM" id="MobiDB-lite"/>
    </source>
</evidence>
<dbReference type="Proteomes" id="UP001163046">
    <property type="component" value="Unassembled WGS sequence"/>
</dbReference>
<dbReference type="EMBL" id="MU827308">
    <property type="protein sequence ID" value="KAJ7361980.1"/>
    <property type="molecule type" value="Genomic_DNA"/>
</dbReference>
<evidence type="ECO:0000313" key="3">
    <source>
        <dbReference type="Proteomes" id="UP001163046"/>
    </source>
</evidence>
<reference evidence="2" key="1">
    <citation type="submission" date="2023-01" db="EMBL/GenBank/DDBJ databases">
        <title>Genome assembly of the deep-sea coral Lophelia pertusa.</title>
        <authorList>
            <person name="Herrera S."/>
            <person name="Cordes E."/>
        </authorList>
    </citation>
    <scope>NUCLEOTIDE SEQUENCE</scope>
    <source>
        <strain evidence="2">USNM1676648</strain>
        <tissue evidence="2">Polyp</tissue>
    </source>
</reference>
<keyword evidence="3" id="KW-1185">Reference proteome</keyword>
<accession>A0A9W9YPU3</accession>
<gene>
    <name evidence="2" type="ORF">OS493_014632</name>
</gene>
<proteinExistence type="predicted"/>
<feature type="region of interest" description="Disordered" evidence="1">
    <location>
        <begin position="73"/>
        <end position="98"/>
    </location>
</feature>
<organism evidence="2 3">
    <name type="scientific">Desmophyllum pertusum</name>
    <dbReference type="NCBI Taxonomy" id="174260"/>
    <lineage>
        <taxon>Eukaryota</taxon>
        <taxon>Metazoa</taxon>
        <taxon>Cnidaria</taxon>
        <taxon>Anthozoa</taxon>
        <taxon>Hexacorallia</taxon>
        <taxon>Scleractinia</taxon>
        <taxon>Caryophylliina</taxon>
        <taxon>Caryophylliidae</taxon>
        <taxon>Desmophyllum</taxon>
    </lineage>
</organism>
<evidence type="ECO:0000313" key="2">
    <source>
        <dbReference type="EMBL" id="KAJ7361980.1"/>
    </source>
</evidence>
<feature type="compositionally biased region" description="Acidic residues" evidence="1">
    <location>
        <begin position="74"/>
        <end position="94"/>
    </location>
</feature>
<dbReference type="AlphaFoldDB" id="A0A9W9YPU3"/>
<protein>
    <submittedName>
        <fullName evidence="2">Uncharacterized protein</fullName>
    </submittedName>
</protein>